<comment type="caution">
    <text evidence="2">The sequence shown here is derived from an EMBL/GenBank/DDBJ whole genome shotgun (WGS) entry which is preliminary data.</text>
</comment>
<protein>
    <submittedName>
        <fullName evidence="2">Uncharacterized protein</fullName>
    </submittedName>
</protein>
<evidence type="ECO:0000256" key="1">
    <source>
        <dbReference type="SAM" id="MobiDB-lite"/>
    </source>
</evidence>
<evidence type="ECO:0000313" key="2">
    <source>
        <dbReference type="EMBL" id="PMS23279.1"/>
    </source>
</evidence>
<sequence>MNGNGVRRLRPVGRSGAATTRNAQAPRVDRLSARPRPGGAARARMTNPTRACGDTVCDRRIWQRASR</sequence>
<name>A0A2N7W1J6_9BURK</name>
<gene>
    <name evidence="2" type="ORF">C0Z18_03545</name>
</gene>
<dbReference type="EMBL" id="PNYA01000002">
    <property type="protein sequence ID" value="PMS23279.1"/>
    <property type="molecule type" value="Genomic_DNA"/>
</dbReference>
<keyword evidence="3" id="KW-1185">Reference proteome</keyword>
<dbReference type="Proteomes" id="UP000235616">
    <property type="component" value="Unassembled WGS sequence"/>
</dbReference>
<evidence type="ECO:0000313" key="3">
    <source>
        <dbReference type="Proteomes" id="UP000235616"/>
    </source>
</evidence>
<reference evidence="2 3" key="1">
    <citation type="submission" date="2018-01" db="EMBL/GenBank/DDBJ databases">
        <title>Whole genome analyses suggest that Burkholderia sensu lato contains two further novel genera in the rhizoxinica-symbiotica group Mycetohabitans gen. nov., and Trinickia gen. nov.: implications for the evolution of diazotrophy and nodulation in the Burkholderiaceae.</title>
        <authorList>
            <person name="Estrada-de los Santos P."/>
            <person name="Palmer M."/>
            <person name="Chavez-Ramirez B."/>
            <person name="Beukes C."/>
            <person name="Steenkamp E.T."/>
            <person name="Hirsch A.M."/>
            <person name="Manyaka P."/>
            <person name="Maluk M."/>
            <person name="Lafos M."/>
            <person name="Crook M."/>
            <person name="Gross E."/>
            <person name="Simon M.F."/>
            <person name="Bueno dos Reis Junior F."/>
            <person name="Poole P.S."/>
            <person name="Venter S.N."/>
            <person name="James E.K."/>
        </authorList>
    </citation>
    <scope>NUCLEOTIDE SEQUENCE [LARGE SCALE GENOMIC DNA]</scope>
    <source>
        <strain evidence="2 3">GIMN1.004</strain>
    </source>
</reference>
<accession>A0A2N7W1J6</accession>
<organism evidence="2 3">
    <name type="scientific">Trinickia dabaoshanensis</name>
    <dbReference type="NCBI Taxonomy" id="564714"/>
    <lineage>
        <taxon>Bacteria</taxon>
        <taxon>Pseudomonadati</taxon>
        <taxon>Pseudomonadota</taxon>
        <taxon>Betaproteobacteria</taxon>
        <taxon>Burkholderiales</taxon>
        <taxon>Burkholderiaceae</taxon>
        <taxon>Trinickia</taxon>
    </lineage>
</organism>
<feature type="region of interest" description="Disordered" evidence="1">
    <location>
        <begin position="1"/>
        <end position="52"/>
    </location>
</feature>
<dbReference type="AlphaFoldDB" id="A0A2N7W1J6"/>
<proteinExistence type="predicted"/>
<feature type="compositionally biased region" description="Low complexity" evidence="1">
    <location>
        <begin position="34"/>
        <end position="44"/>
    </location>
</feature>